<gene>
    <name evidence="1" type="ORF">METZ01_LOCUS290368</name>
</gene>
<name>A0A382LKZ9_9ZZZZ</name>
<proteinExistence type="predicted"/>
<evidence type="ECO:0000313" key="1">
    <source>
        <dbReference type="EMBL" id="SVC37514.1"/>
    </source>
</evidence>
<dbReference type="EMBL" id="UINC01087819">
    <property type="protein sequence ID" value="SVC37514.1"/>
    <property type="molecule type" value="Genomic_DNA"/>
</dbReference>
<protein>
    <submittedName>
        <fullName evidence="1">Uncharacterized protein</fullName>
    </submittedName>
</protein>
<sequence length="227" mass="26942">MKNILARGGIEFLAVIMGISGSLWLDDNNNYNTDRKQEYEAYDRLSSALSEDIKLMDEALLENDRVIYIIEKMMNNMAKLPDDTLSLYIDQSQTYTDINPHISDYETLKNTGRLYKISDINLLQRIVDLYDNRYGVIESWTIEDKRAIFMQDEFFINNYAMVPSEKWTTLKNVRRDRDKLNNDSIYHNYLIFLFKVKTSLRTEWNKLKDEILSLQKEIQSKVDQKQF</sequence>
<reference evidence="1" key="1">
    <citation type="submission" date="2018-05" db="EMBL/GenBank/DDBJ databases">
        <authorList>
            <person name="Lanie J.A."/>
            <person name="Ng W.-L."/>
            <person name="Kazmierczak K.M."/>
            <person name="Andrzejewski T.M."/>
            <person name="Davidsen T.M."/>
            <person name="Wayne K.J."/>
            <person name="Tettelin H."/>
            <person name="Glass J.I."/>
            <person name="Rusch D."/>
            <person name="Podicherti R."/>
            <person name="Tsui H.-C.T."/>
            <person name="Winkler M.E."/>
        </authorList>
    </citation>
    <scope>NUCLEOTIDE SEQUENCE</scope>
</reference>
<accession>A0A382LKZ9</accession>
<dbReference type="AlphaFoldDB" id="A0A382LKZ9"/>
<organism evidence="1">
    <name type="scientific">marine metagenome</name>
    <dbReference type="NCBI Taxonomy" id="408172"/>
    <lineage>
        <taxon>unclassified sequences</taxon>
        <taxon>metagenomes</taxon>
        <taxon>ecological metagenomes</taxon>
    </lineage>
</organism>